<gene>
    <name evidence="2" type="ORF">OMM_03909</name>
</gene>
<accession>A0A1V1P3S3</accession>
<comment type="caution">
    <text evidence="2">The sequence shown here is derived from an EMBL/GenBank/DDBJ whole genome shotgun (WGS) entry which is preliminary data.</text>
</comment>
<proteinExistence type="predicted"/>
<dbReference type="EMBL" id="ATBP01000633">
    <property type="protein sequence ID" value="ETR69470.1"/>
    <property type="molecule type" value="Genomic_DNA"/>
</dbReference>
<sequence length="501" mass="58634">MIDPEKRKAIYLLNTEGMPVAEIARSLKVDPKTVRTIISQKGEMPNKTRSDTIHIEQQLLIDLYKKCDGFIERVHEKLEEDHGIQIGYSTLTRKIRELELGQPKNERCDQVEDQPGAEMQHDTSPYTLKIGDKKVNVVASLLYMRYSKVRYLKFYLSFNRFKMKCFLHEAMMFWGYSAPICIIDNTNLARLRGLGKNAVMVPEMEYFAKHYGFKFICHEKGHSNRKAGNERGFFTTETNFFPGRDYINLSDLNQQAFQWATVRRANKPVSKSGLIPARAFEYEQAYLNKLPPHISPPYIELSRSIDQYGYIPVNSNHYWIPGLKRFEVKVLKFQDHIKVYHKREKLIEYELKPEDVKNEKVYPPGGPKPRYQSNNRKKTTAVEEKKLRTASKNINTYLNFALADRAGKAKHHFIRRLYGLFTKMSLDLFDKTIIRALRYNIKDTETIEKIAILLMRESNYRIPVIDIDAEFKNRPAYIEGCFSEDVDLSIYQNFDEEEENG</sequence>
<dbReference type="InterPro" id="IPR009057">
    <property type="entry name" value="Homeodomain-like_sf"/>
</dbReference>
<reference evidence="3" key="1">
    <citation type="submission" date="2012-11" db="EMBL/GenBank/DDBJ databases">
        <authorList>
            <person name="Lucero-Rivera Y.E."/>
            <person name="Tovar-Ramirez D."/>
        </authorList>
    </citation>
    <scope>NUCLEOTIDE SEQUENCE [LARGE SCALE GENOMIC DNA]</scope>
    <source>
        <strain evidence="3">Araruama</strain>
    </source>
</reference>
<dbReference type="SUPFAM" id="SSF46689">
    <property type="entry name" value="Homeodomain-like"/>
    <property type="match status" value="1"/>
</dbReference>
<feature type="region of interest" description="Disordered" evidence="1">
    <location>
        <begin position="358"/>
        <end position="379"/>
    </location>
</feature>
<evidence type="ECO:0000313" key="3">
    <source>
        <dbReference type="Proteomes" id="UP000189670"/>
    </source>
</evidence>
<protein>
    <submittedName>
        <fullName evidence="2">Integrase family protein</fullName>
    </submittedName>
</protein>
<dbReference type="Proteomes" id="UP000189670">
    <property type="component" value="Unassembled WGS sequence"/>
</dbReference>
<dbReference type="PANTHER" id="PTHR35004:SF7">
    <property type="entry name" value="INTEGRASE PROTEIN"/>
    <property type="match status" value="1"/>
</dbReference>
<organism evidence="2 3">
    <name type="scientific">Candidatus Magnetoglobus multicellularis str. Araruama</name>
    <dbReference type="NCBI Taxonomy" id="890399"/>
    <lineage>
        <taxon>Bacteria</taxon>
        <taxon>Pseudomonadati</taxon>
        <taxon>Thermodesulfobacteriota</taxon>
        <taxon>Desulfobacteria</taxon>
        <taxon>Desulfobacterales</taxon>
        <taxon>Desulfobacteraceae</taxon>
        <taxon>Candidatus Magnetoglobus</taxon>
    </lineage>
</organism>
<name>A0A1V1P3S3_9BACT</name>
<dbReference type="PANTHER" id="PTHR35004">
    <property type="entry name" value="TRANSPOSASE RV3428C-RELATED"/>
    <property type="match status" value="1"/>
</dbReference>
<evidence type="ECO:0000313" key="2">
    <source>
        <dbReference type="EMBL" id="ETR69470.1"/>
    </source>
</evidence>
<dbReference type="AlphaFoldDB" id="A0A1V1P3S3"/>
<evidence type="ECO:0000256" key="1">
    <source>
        <dbReference type="SAM" id="MobiDB-lite"/>
    </source>
</evidence>